<dbReference type="RefSeq" id="WP_344683458.1">
    <property type="nucleotide sequence ID" value="NZ_BAAAVT010000001.1"/>
</dbReference>
<dbReference type="Gene3D" id="3.30.1490.100">
    <property type="entry name" value="DNA polymerase, Y-family, little finger domain"/>
    <property type="match status" value="1"/>
</dbReference>
<dbReference type="PANTHER" id="PTHR11076:SF33">
    <property type="entry name" value="DNA POLYMERASE KAPPA"/>
    <property type="match status" value="1"/>
</dbReference>
<keyword evidence="4" id="KW-0515">Mutator protein</keyword>
<dbReference type="SUPFAM" id="SSF100879">
    <property type="entry name" value="Lesion bypass DNA polymerase (Y-family), little finger domain"/>
    <property type="match status" value="1"/>
</dbReference>
<feature type="binding site" evidence="4">
    <location>
        <position position="114"/>
    </location>
    <ligand>
        <name>Mg(2+)</name>
        <dbReference type="ChEBI" id="CHEBI:18420"/>
    </ligand>
</feature>
<dbReference type="PROSITE" id="PS50173">
    <property type="entry name" value="UMUC"/>
    <property type="match status" value="1"/>
</dbReference>
<accession>A0ABP6LQ76</accession>
<reference evidence="8" key="1">
    <citation type="journal article" date="2019" name="Int. J. Syst. Evol. Microbiol.">
        <title>The Global Catalogue of Microorganisms (GCM) 10K type strain sequencing project: providing services to taxonomists for standard genome sequencing and annotation.</title>
        <authorList>
            <consortium name="The Broad Institute Genomics Platform"/>
            <consortium name="The Broad Institute Genome Sequencing Center for Infectious Disease"/>
            <person name="Wu L."/>
            <person name="Ma J."/>
        </authorList>
    </citation>
    <scope>NUCLEOTIDE SEQUENCE [LARGE SCALE GENOMIC DNA]</scope>
    <source>
        <strain evidence="8">JCM 14309</strain>
    </source>
</reference>
<feature type="region of interest" description="Disordered" evidence="5">
    <location>
        <begin position="389"/>
        <end position="418"/>
    </location>
</feature>
<evidence type="ECO:0000256" key="5">
    <source>
        <dbReference type="SAM" id="MobiDB-lite"/>
    </source>
</evidence>
<comment type="cofactor">
    <cofactor evidence="4">
        <name>Mg(2+)</name>
        <dbReference type="ChEBI" id="CHEBI:18420"/>
    </cofactor>
    <text evidence="4">Binds 2 magnesium ions per subunit.</text>
</comment>
<dbReference type="InterPro" id="IPR043128">
    <property type="entry name" value="Rev_trsase/Diguanyl_cyclase"/>
</dbReference>
<gene>
    <name evidence="4 7" type="primary">dinB</name>
    <name evidence="7" type="ORF">GCM10010529_02110</name>
</gene>
<dbReference type="InterPro" id="IPR050116">
    <property type="entry name" value="DNA_polymerase-Y"/>
</dbReference>
<dbReference type="NCBIfam" id="NF002677">
    <property type="entry name" value="PRK02406.1"/>
    <property type="match status" value="1"/>
</dbReference>
<dbReference type="InterPro" id="IPR036775">
    <property type="entry name" value="DNA_pol_Y-fam_lit_finger_sf"/>
</dbReference>
<evidence type="ECO:0000256" key="1">
    <source>
        <dbReference type="ARBA" id="ARBA00010945"/>
    </source>
</evidence>
<organism evidence="7 8">
    <name type="scientific">Nesterenkonia aethiopica</name>
    <dbReference type="NCBI Taxonomy" id="269144"/>
    <lineage>
        <taxon>Bacteria</taxon>
        <taxon>Bacillati</taxon>
        <taxon>Actinomycetota</taxon>
        <taxon>Actinomycetes</taxon>
        <taxon>Micrococcales</taxon>
        <taxon>Micrococcaceae</taxon>
        <taxon>Nesterenkonia</taxon>
    </lineage>
</organism>
<evidence type="ECO:0000313" key="8">
    <source>
        <dbReference type="Proteomes" id="UP001500236"/>
    </source>
</evidence>
<dbReference type="SUPFAM" id="SSF56672">
    <property type="entry name" value="DNA/RNA polymerases"/>
    <property type="match status" value="1"/>
</dbReference>
<comment type="caution">
    <text evidence="7">The sequence shown here is derived from an EMBL/GenBank/DDBJ whole genome shotgun (WGS) entry which is preliminary data.</text>
</comment>
<evidence type="ECO:0000259" key="6">
    <source>
        <dbReference type="PROSITE" id="PS50173"/>
    </source>
</evidence>
<keyword evidence="8" id="KW-1185">Reference proteome</keyword>
<dbReference type="Gene3D" id="3.30.70.270">
    <property type="match status" value="1"/>
</dbReference>
<feature type="active site" evidence="4">
    <location>
        <position position="115"/>
    </location>
</feature>
<keyword evidence="4" id="KW-0234">DNA repair</keyword>
<keyword evidence="4" id="KW-0460">Magnesium</keyword>
<comment type="catalytic activity">
    <reaction evidence="3 4">
        <text>DNA(n) + a 2'-deoxyribonucleoside 5'-triphosphate = DNA(n+1) + diphosphate</text>
        <dbReference type="Rhea" id="RHEA:22508"/>
        <dbReference type="Rhea" id="RHEA-COMP:17339"/>
        <dbReference type="Rhea" id="RHEA-COMP:17340"/>
        <dbReference type="ChEBI" id="CHEBI:33019"/>
        <dbReference type="ChEBI" id="CHEBI:61560"/>
        <dbReference type="ChEBI" id="CHEBI:173112"/>
        <dbReference type="EC" id="2.7.7.7"/>
    </reaction>
</comment>
<evidence type="ECO:0000256" key="4">
    <source>
        <dbReference type="HAMAP-Rule" id="MF_01113"/>
    </source>
</evidence>
<comment type="subcellular location">
    <subcellularLocation>
        <location evidence="4">Cytoplasm</location>
    </subcellularLocation>
</comment>
<keyword evidence="4" id="KW-0238">DNA-binding</keyword>
<keyword evidence="4" id="KW-0235">DNA replication</keyword>
<dbReference type="EC" id="2.7.7.7" evidence="4"/>
<protein>
    <recommendedName>
        <fullName evidence="4">DNA polymerase IV</fullName>
        <shortName evidence="4">Pol IV</shortName>
        <ecNumber evidence="4">2.7.7.7</ecNumber>
    </recommendedName>
</protein>
<comment type="function">
    <text evidence="2 4">Poorly processive, error-prone DNA polymerase involved in untargeted mutagenesis. Copies undamaged DNA at stalled replication forks, which arise in vivo from mismatched or misaligned primer ends. These misaligned primers can be extended by PolIV. Exhibits no 3'-5' exonuclease (proofreading) activity. May be involved in translesional synthesis, in conjunction with the beta clamp from PolIII.</text>
</comment>
<evidence type="ECO:0000256" key="2">
    <source>
        <dbReference type="ARBA" id="ARBA00025589"/>
    </source>
</evidence>
<keyword evidence="4" id="KW-0479">Metal-binding</keyword>
<feature type="domain" description="UmuC" evidence="6">
    <location>
        <begin position="16"/>
        <end position="196"/>
    </location>
</feature>
<evidence type="ECO:0000313" key="7">
    <source>
        <dbReference type="EMBL" id="GAA3051592.1"/>
    </source>
</evidence>
<keyword evidence="4" id="KW-0239">DNA-directed DNA polymerase</keyword>
<dbReference type="Pfam" id="PF11799">
    <property type="entry name" value="IMS_C"/>
    <property type="match status" value="1"/>
</dbReference>
<dbReference type="Gene3D" id="1.10.150.20">
    <property type="entry name" value="5' to 3' exonuclease, C-terminal subdomain"/>
    <property type="match status" value="1"/>
</dbReference>
<feature type="site" description="Substrate discrimination" evidence="4">
    <location>
        <position position="25"/>
    </location>
</feature>
<feature type="binding site" evidence="4">
    <location>
        <position position="20"/>
    </location>
    <ligand>
        <name>Mg(2+)</name>
        <dbReference type="ChEBI" id="CHEBI:18420"/>
    </ligand>
</feature>
<dbReference type="Gene3D" id="3.40.1170.60">
    <property type="match status" value="1"/>
</dbReference>
<proteinExistence type="inferred from homology"/>
<dbReference type="CDD" id="cd03586">
    <property type="entry name" value="PolY_Pol_IV_kappa"/>
    <property type="match status" value="1"/>
</dbReference>
<keyword evidence="4" id="KW-0808">Transferase</keyword>
<dbReference type="HAMAP" id="MF_01113">
    <property type="entry name" value="DNApol_IV"/>
    <property type="match status" value="1"/>
</dbReference>
<dbReference type="Pfam" id="PF11798">
    <property type="entry name" value="IMS_HHH"/>
    <property type="match status" value="1"/>
</dbReference>
<comment type="subunit">
    <text evidence="4">Monomer.</text>
</comment>
<dbReference type="InterPro" id="IPR017961">
    <property type="entry name" value="DNA_pol_Y-fam_little_finger"/>
</dbReference>
<keyword evidence="4" id="KW-0227">DNA damage</keyword>
<keyword evidence="4" id="KW-0963">Cytoplasm</keyword>
<evidence type="ECO:0000256" key="3">
    <source>
        <dbReference type="ARBA" id="ARBA00049244"/>
    </source>
</evidence>
<dbReference type="InterPro" id="IPR001126">
    <property type="entry name" value="UmuC"/>
</dbReference>
<keyword evidence="4" id="KW-0548">Nucleotidyltransferase</keyword>
<dbReference type="Pfam" id="PF00817">
    <property type="entry name" value="IMS"/>
    <property type="match status" value="1"/>
</dbReference>
<dbReference type="InterPro" id="IPR022880">
    <property type="entry name" value="DNApol_IV"/>
</dbReference>
<name>A0ABP6LQ76_9MICC</name>
<dbReference type="InterPro" id="IPR024728">
    <property type="entry name" value="PolY_HhH_motif"/>
</dbReference>
<dbReference type="Proteomes" id="UP001500236">
    <property type="component" value="Unassembled WGS sequence"/>
</dbReference>
<sequence>MQAQQTRQPERTPRVLAHVDMDAYFVEVELLDRPELRGRKLIVAQGSGRSVVLSASYEARADGVRSAMPLARARQLSPQALVLAPHQSRYREISQEIMTYFSTVTDTVEQLSVDEAFLDLTGARRRLGSPAEIGARIRREIREIFGLPCTVGIADRKFIAKIASTRAKPDGMLVVPPARRLEFLHSLPVRALWGVGGRTAEVLEGLGITTVRQLAETPEDLLRRRLGVAGAQLRRLAWGDDEREVETQREEKSIGAEETFAEDVSSTEALHEEILRLSHRIAARLRAAGLSAQGVSLKLRYRDFETLTRSTTLTHPTQSALTIRTRAAGLLDRLGARPQPVRLIGVRAERLSREGGALQLSFDRAETNWIDAENVLDAVARRFPGAAVGPASLLRPEGHGSEEGTSQGRPSGRDAGTE</sequence>
<dbReference type="PANTHER" id="PTHR11076">
    <property type="entry name" value="DNA REPAIR POLYMERASE UMUC / TRANSFERASE FAMILY MEMBER"/>
    <property type="match status" value="1"/>
</dbReference>
<comment type="similarity">
    <text evidence="1 4">Belongs to the DNA polymerase type-Y family.</text>
</comment>
<dbReference type="EMBL" id="BAAAVT010000001">
    <property type="protein sequence ID" value="GAA3051592.1"/>
    <property type="molecule type" value="Genomic_DNA"/>
</dbReference>
<dbReference type="InterPro" id="IPR043502">
    <property type="entry name" value="DNA/RNA_pol_sf"/>
</dbReference>